<dbReference type="AlphaFoldDB" id="A0A5C2SAL0"/>
<evidence type="ECO:0000313" key="3">
    <source>
        <dbReference type="Proteomes" id="UP000313359"/>
    </source>
</evidence>
<evidence type="ECO:0000256" key="1">
    <source>
        <dbReference type="SAM" id="MobiDB-lite"/>
    </source>
</evidence>
<accession>A0A5C2SAL0</accession>
<proteinExistence type="predicted"/>
<feature type="region of interest" description="Disordered" evidence="1">
    <location>
        <begin position="210"/>
        <end position="267"/>
    </location>
</feature>
<organism evidence="2 3">
    <name type="scientific">Lentinus tigrinus ALCF2SS1-6</name>
    <dbReference type="NCBI Taxonomy" id="1328759"/>
    <lineage>
        <taxon>Eukaryota</taxon>
        <taxon>Fungi</taxon>
        <taxon>Dikarya</taxon>
        <taxon>Basidiomycota</taxon>
        <taxon>Agaricomycotina</taxon>
        <taxon>Agaricomycetes</taxon>
        <taxon>Polyporales</taxon>
        <taxon>Polyporaceae</taxon>
        <taxon>Lentinus</taxon>
    </lineage>
</organism>
<dbReference type="Proteomes" id="UP000313359">
    <property type="component" value="Unassembled WGS sequence"/>
</dbReference>
<name>A0A5C2SAL0_9APHY</name>
<feature type="compositionally biased region" description="Polar residues" evidence="1">
    <location>
        <begin position="258"/>
        <end position="267"/>
    </location>
</feature>
<dbReference type="OrthoDB" id="4230923at2759"/>
<feature type="compositionally biased region" description="Basic and acidic residues" evidence="1">
    <location>
        <begin position="229"/>
        <end position="252"/>
    </location>
</feature>
<sequence length="267" mass="30053">MARWILKPSVAKPFARKMGLTAQVLERTYRLVAERVPVDFDPRASASLREVETTNNLKENVIVRADWIKPVERRFPGQRTAFLLLTLSGIDQANAALRGLTLAGRRVHVRRDLDEPKRCAKCQKYDNHFARECKAPHDTCANCAGAHPTSQCDTRDPNDYRCANCGVDGHAAWDRCCPTLRAKVSARITRKADGGFRFFVTNNPETWVAEDDELELAPPPPTIWSQTRPRADHAGDLSRPRDRPAMQSRLDRYYGGPEQSTPTSATE</sequence>
<protein>
    <recommendedName>
        <fullName evidence="4">CCHC-type domain-containing protein</fullName>
    </recommendedName>
</protein>
<evidence type="ECO:0008006" key="4">
    <source>
        <dbReference type="Google" id="ProtNLM"/>
    </source>
</evidence>
<evidence type="ECO:0000313" key="2">
    <source>
        <dbReference type="EMBL" id="RPD60882.1"/>
    </source>
</evidence>
<reference evidence="2" key="1">
    <citation type="journal article" date="2018" name="Genome Biol. Evol.">
        <title>Genomics and development of Lentinus tigrinus, a white-rot wood-decaying mushroom with dimorphic fruiting bodies.</title>
        <authorList>
            <person name="Wu B."/>
            <person name="Xu Z."/>
            <person name="Knudson A."/>
            <person name="Carlson A."/>
            <person name="Chen N."/>
            <person name="Kovaka S."/>
            <person name="LaButti K."/>
            <person name="Lipzen A."/>
            <person name="Pennachio C."/>
            <person name="Riley R."/>
            <person name="Schakwitz W."/>
            <person name="Umezawa K."/>
            <person name="Ohm R.A."/>
            <person name="Grigoriev I.V."/>
            <person name="Nagy L.G."/>
            <person name="Gibbons J."/>
            <person name="Hibbett D."/>
        </authorList>
    </citation>
    <scope>NUCLEOTIDE SEQUENCE [LARGE SCALE GENOMIC DNA]</scope>
    <source>
        <strain evidence="2">ALCF2SS1-6</strain>
    </source>
</reference>
<keyword evidence="3" id="KW-1185">Reference proteome</keyword>
<gene>
    <name evidence="2" type="ORF">L227DRAFT_585982</name>
</gene>
<dbReference type="EMBL" id="ML122264">
    <property type="protein sequence ID" value="RPD60882.1"/>
    <property type="molecule type" value="Genomic_DNA"/>
</dbReference>